<dbReference type="Pfam" id="PF00290">
    <property type="entry name" value="Trp_syntA"/>
    <property type="match status" value="1"/>
</dbReference>
<dbReference type="GO" id="GO:0005829">
    <property type="term" value="C:cytosol"/>
    <property type="evidence" value="ECO:0007669"/>
    <property type="project" value="TreeGrafter"/>
</dbReference>
<evidence type="ECO:0000256" key="12">
    <source>
        <dbReference type="HAMAP-Rule" id="MF_00135"/>
    </source>
</evidence>
<dbReference type="HAMAP" id="MF_00135">
    <property type="entry name" value="PRAI"/>
    <property type="match status" value="1"/>
</dbReference>
<evidence type="ECO:0000256" key="4">
    <source>
        <dbReference type="ARBA" id="ARBA00011270"/>
    </source>
</evidence>
<evidence type="ECO:0000256" key="1">
    <source>
        <dbReference type="ARBA" id="ARBA00003365"/>
    </source>
</evidence>
<dbReference type="AlphaFoldDB" id="A0A8D9P1N0"/>
<dbReference type="Pfam" id="PF00697">
    <property type="entry name" value="PRAI"/>
    <property type="match status" value="1"/>
</dbReference>
<accession>A0A8D9P1N0</accession>
<feature type="domain" description="N-(5'phosphoribosyl) anthranilate isomerase (PRAI)" evidence="13">
    <location>
        <begin position="53"/>
        <end position="221"/>
    </location>
</feature>
<keyword evidence="9 11" id="KW-0456">Lyase</keyword>
<comment type="pathway">
    <text evidence="2 12">Amino-acid biosynthesis; L-tryptophan biosynthesis; L-tryptophan from chorismate: step 3/5.</text>
</comment>
<comment type="caution">
    <text evidence="14">The sequence shown here is derived from an EMBL/GenBank/DDBJ whole genome shotgun (WGS) entry which is preliminary data.</text>
</comment>
<dbReference type="UniPathway" id="UPA00035">
    <property type="reaction ID" value="UER00042"/>
</dbReference>
<dbReference type="EC" id="5.3.1.24" evidence="12"/>
<comment type="pathway">
    <text evidence="3 11">Amino-acid biosynthesis; L-tryptophan biosynthesis; L-tryptophan from chorismate: step 5/5.</text>
</comment>
<evidence type="ECO:0000256" key="5">
    <source>
        <dbReference type="ARBA" id="ARBA00022605"/>
    </source>
</evidence>
<evidence type="ECO:0000256" key="7">
    <source>
        <dbReference type="ARBA" id="ARBA00023141"/>
    </source>
</evidence>
<name>A0A8D9P1N0_PARDI</name>
<dbReference type="InterPro" id="IPR013785">
    <property type="entry name" value="Aldolase_TIM"/>
</dbReference>
<feature type="active site" description="Proton acceptor" evidence="11">
    <location>
        <position position="284"/>
    </location>
</feature>
<evidence type="ECO:0000313" key="15">
    <source>
        <dbReference type="Proteomes" id="UP000095455"/>
    </source>
</evidence>
<protein>
    <recommendedName>
        <fullName evidence="11 12">Multifunctional fusion protein</fullName>
    </recommendedName>
    <domain>
        <recommendedName>
            <fullName evidence="12">N-(5'-phosphoribosyl)anthranilate isomerase</fullName>
            <shortName evidence="12">PRAI</shortName>
            <ecNumber evidence="12">5.3.1.24</ecNumber>
        </recommendedName>
    </domain>
    <domain>
        <recommendedName>
            <fullName evidence="11">Tryptophan synthase alpha chain</fullName>
            <ecNumber evidence="11">4.2.1.20</ecNumber>
        </recommendedName>
    </domain>
</protein>
<dbReference type="EC" id="4.2.1.20" evidence="11"/>
<reference evidence="14 15" key="1">
    <citation type="submission" date="2015-09" db="EMBL/GenBank/DDBJ databases">
        <authorList>
            <consortium name="Pathogen Informatics"/>
        </authorList>
    </citation>
    <scope>NUCLEOTIDE SEQUENCE [LARGE SCALE GENOMIC DNA]</scope>
    <source>
        <strain evidence="14 15">2789STDY5608822</strain>
    </source>
</reference>
<keyword evidence="6 12" id="KW-0822">Tryptophan biosynthesis</keyword>
<comment type="catalytic activity">
    <reaction evidence="10 11">
        <text>(1S,2R)-1-C-(indol-3-yl)glycerol 3-phosphate + L-serine = D-glyceraldehyde 3-phosphate + L-tryptophan + H2O</text>
        <dbReference type="Rhea" id="RHEA:10532"/>
        <dbReference type="ChEBI" id="CHEBI:15377"/>
        <dbReference type="ChEBI" id="CHEBI:33384"/>
        <dbReference type="ChEBI" id="CHEBI:57912"/>
        <dbReference type="ChEBI" id="CHEBI:58866"/>
        <dbReference type="ChEBI" id="CHEBI:59776"/>
        <dbReference type="EC" id="4.2.1.20"/>
    </reaction>
</comment>
<evidence type="ECO:0000256" key="9">
    <source>
        <dbReference type="ARBA" id="ARBA00023239"/>
    </source>
</evidence>
<dbReference type="InterPro" id="IPR018204">
    <property type="entry name" value="Trp_synthase_alpha_AS"/>
</dbReference>
<dbReference type="PROSITE" id="PS00167">
    <property type="entry name" value="TRP_SYNTHASE_ALPHA"/>
    <property type="match status" value="1"/>
</dbReference>
<dbReference type="PANTHER" id="PTHR43406">
    <property type="entry name" value="TRYPTOPHAN SYNTHASE, ALPHA CHAIN"/>
    <property type="match status" value="1"/>
</dbReference>
<evidence type="ECO:0000256" key="6">
    <source>
        <dbReference type="ARBA" id="ARBA00022822"/>
    </source>
</evidence>
<dbReference type="HAMAP" id="MF_00131">
    <property type="entry name" value="Trp_synth_alpha"/>
    <property type="match status" value="1"/>
</dbReference>
<evidence type="ECO:0000259" key="13">
    <source>
        <dbReference type="Pfam" id="PF00697"/>
    </source>
</evidence>
<dbReference type="Proteomes" id="UP000095455">
    <property type="component" value="Unassembled WGS sequence"/>
</dbReference>
<dbReference type="InterPro" id="IPR002028">
    <property type="entry name" value="Trp_synthase_suA"/>
</dbReference>
<evidence type="ECO:0000256" key="10">
    <source>
        <dbReference type="ARBA" id="ARBA00049047"/>
    </source>
</evidence>
<dbReference type="Gene3D" id="3.20.20.70">
    <property type="entry name" value="Aldolase class I"/>
    <property type="match status" value="2"/>
</dbReference>
<keyword evidence="7 12" id="KW-0057">Aromatic amino acid biosynthesis</keyword>
<organism evidence="14 15">
    <name type="scientific">Parabacteroides distasonis</name>
    <dbReference type="NCBI Taxonomy" id="823"/>
    <lineage>
        <taxon>Bacteria</taxon>
        <taxon>Pseudomonadati</taxon>
        <taxon>Bacteroidota</taxon>
        <taxon>Bacteroidia</taxon>
        <taxon>Bacteroidales</taxon>
        <taxon>Tannerellaceae</taxon>
        <taxon>Parabacteroides</taxon>
    </lineage>
</organism>
<dbReference type="FunFam" id="3.20.20.70:FF:000037">
    <property type="entry name" value="Tryptophan synthase alpha chain"/>
    <property type="match status" value="1"/>
</dbReference>
<dbReference type="InterPro" id="IPR011060">
    <property type="entry name" value="RibuloseP-bd_barrel"/>
</dbReference>
<evidence type="ECO:0000313" key="14">
    <source>
        <dbReference type="EMBL" id="CUO10272.1"/>
    </source>
</evidence>
<keyword evidence="8 12" id="KW-0413">Isomerase</keyword>
<gene>
    <name evidence="11 14" type="primary">trpA</name>
    <name evidence="12" type="synonym">trpF</name>
    <name evidence="14" type="ORF">ERS852380_01568</name>
</gene>
<comment type="similarity">
    <text evidence="11">Belongs to the TrpA family.</text>
</comment>
<evidence type="ECO:0000256" key="3">
    <source>
        <dbReference type="ARBA" id="ARBA00004733"/>
    </source>
</evidence>
<comment type="function">
    <text evidence="1 11">The alpha subunit is responsible for the aldol cleavage of indoleglycerol phosphate to indole and glyceraldehyde 3-phosphate.</text>
</comment>
<dbReference type="SUPFAM" id="SSF51366">
    <property type="entry name" value="Ribulose-phoshate binding barrel"/>
    <property type="match status" value="2"/>
</dbReference>
<sequence length="484" mass="54462">MIIKVCGMRDSRNIQEVSALAVNWIGLIFYERSPRFIGQSPTKQWTVDSGQLTVKYRLSQLSTVNCQLSTKKVGVFVNATIESMMEKASAYKLDYLQLHGNESPEDCHTLQKRGYSLIKAFPIATKEDFEKTREYEGRVDYFLFDTRCEGYGGSGKRFDWSILTEYKGETPFLLSGGIRPENAEAIRNFRHPRFAGIDLNSGFEIEPGLKDIDKLKNFIQQILHLTVMNRITNLFQTQKDGILSVYFTAGYPNLNDTASILKALQTKGIHMVEVGIPFSDPMADGPVIQEAATQALRNGMSLHLLFEQLKEIRSEVQIPIILMGYLNPIMQYGFEKFCESCIEAGVDGMIIPDLPYADYISDYKEIADRHDLKMIMLITPETSEERIRLIDAHTSGFIYMVSSAATTGAQQDFNEQKQAYFRRINAMNLQNPRLVGFGISNKATFEAAIAHSSGAIIGSKFVQLLKSEATPAEAVDKLLEALKQ</sequence>
<feature type="active site" description="Proton acceptor" evidence="11">
    <location>
        <position position="273"/>
    </location>
</feature>
<evidence type="ECO:0000256" key="11">
    <source>
        <dbReference type="HAMAP-Rule" id="MF_00131"/>
    </source>
</evidence>
<dbReference type="EMBL" id="CYYK01000005">
    <property type="protein sequence ID" value="CUO10272.1"/>
    <property type="molecule type" value="Genomic_DNA"/>
</dbReference>
<comment type="similarity">
    <text evidence="12">Belongs to the TrpF family.</text>
</comment>
<dbReference type="CDD" id="cd04724">
    <property type="entry name" value="Tryptophan_synthase_alpha"/>
    <property type="match status" value="1"/>
</dbReference>
<dbReference type="GO" id="GO:0004834">
    <property type="term" value="F:tryptophan synthase activity"/>
    <property type="evidence" value="ECO:0007669"/>
    <property type="project" value="UniProtKB-UniRule"/>
</dbReference>
<dbReference type="NCBIfam" id="TIGR00262">
    <property type="entry name" value="trpA"/>
    <property type="match status" value="1"/>
</dbReference>
<comment type="subunit">
    <text evidence="4 11">Tetramer of two alpha and two beta chains.</text>
</comment>
<keyword evidence="5 12" id="KW-0028">Amino-acid biosynthesis</keyword>
<evidence type="ECO:0000256" key="8">
    <source>
        <dbReference type="ARBA" id="ARBA00023235"/>
    </source>
</evidence>
<comment type="catalytic activity">
    <reaction evidence="12">
        <text>N-(5-phospho-beta-D-ribosyl)anthranilate = 1-(2-carboxyphenylamino)-1-deoxy-D-ribulose 5-phosphate</text>
        <dbReference type="Rhea" id="RHEA:21540"/>
        <dbReference type="ChEBI" id="CHEBI:18277"/>
        <dbReference type="ChEBI" id="CHEBI:58613"/>
        <dbReference type="EC" id="5.3.1.24"/>
    </reaction>
</comment>
<dbReference type="GO" id="GO:0004640">
    <property type="term" value="F:phosphoribosylanthranilate isomerase activity"/>
    <property type="evidence" value="ECO:0007669"/>
    <property type="project" value="UniProtKB-UniRule"/>
</dbReference>
<dbReference type="CDD" id="cd00405">
    <property type="entry name" value="PRAI"/>
    <property type="match status" value="1"/>
</dbReference>
<proteinExistence type="inferred from homology"/>
<dbReference type="PANTHER" id="PTHR43406:SF1">
    <property type="entry name" value="TRYPTOPHAN SYNTHASE ALPHA CHAIN, CHLOROPLASTIC"/>
    <property type="match status" value="1"/>
</dbReference>
<dbReference type="InterPro" id="IPR001240">
    <property type="entry name" value="PRAI_dom"/>
</dbReference>
<evidence type="ECO:0000256" key="2">
    <source>
        <dbReference type="ARBA" id="ARBA00004664"/>
    </source>
</evidence>